<feature type="non-terminal residue" evidence="3">
    <location>
        <position position="170"/>
    </location>
</feature>
<keyword evidence="2" id="KW-0812">Transmembrane</keyword>
<name>A0A1E1W319_PECGO</name>
<keyword evidence="2" id="KW-0472">Membrane</keyword>
<evidence type="ECO:0000313" key="3">
    <source>
        <dbReference type="EMBL" id="JAT81301.1"/>
    </source>
</evidence>
<feature type="transmembrane region" description="Helical" evidence="2">
    <location>
        <begin position="20"/>
        <end position="40"/>
    </location>
</feature>
<evidence type="ECO:0000256" key="1">
    <source>
        <dbReference type="SAM" id="Coils"/>
    </source>
</evidence>
<dbReference type="AlphaFoldDB" id="A0A1E1W319"/>
<dbReference type="OrthoDB" id="9990035at2759"/>
<feature type="coiled-coil region" evidence="1">
    <location>
        <begin position="63"/>
        <end position="90"/>
    </location>
</feature>
<gene>
    <name evidence="3" type="ORF">g.17432</name>
</gene>
<protein>
    <submittedName>
        <fullName evidence="3">Uncharacterized protein</fullName>
    </submittedName>
</protein>
<keyword evidence="1" id="KW-0175">Coiled coil</keyword>
<keyword evidence="2" id="KW-1133">Transmembrane helix</keyword>
<accession>A0A1E1W319</accession>
<feature type="non-terminal residue" evidence="3">
    <location>
        <position position="1"/>
    </location>
</feature>
<dbReference type="EMBL" id="GDQN01009753">
    <property type="protein sequence ID" value="JAT81301.1"/>
    <property type="molecule type" value="Transcribed_RNA"/>
</dbReference>
<reference evidence="3" key="1">
    <citation type="submission" date="2015-09" db="EMBL/GenBank/DDBJ databases">
        <title>De novo assembly of Pectinophora gossypiella (Pink Bollworm) gut transcriptome.</title>
        <authorList>
            <person name="Tassone E.E."/>
        </authorList>
    </citation>
    <scope>NUCLEOTIDE SEQUENCE</scope>
</reference>
<proteinExistence type="predicted"/>
<organism evidence="3">
    <name type="scientific">Pectinophora gossypiella</name>
    <name type="common">Cotton pink bollworm</name>
    <name type="synonym">Depressaria gossypiella</name>
    <dbReference type="NCBI Taxonomy" id="13191"/>
    <lineage>
        <taxon>Eukaryota</taxon>
        <taxon>Metazoa</taxon>
        <taxon>Ecdysozoa</taxon>
        <taxon>Arthropoda</taxon>
        <taxon>Hexapoda</taxon>
        <taxon>Insecta</taxon>
        <taxon>Pterygota</taxon>
        <taxon>Neoptera</taxon>
        <taxon>Endopterygota</taxon>
        <taxon>Lepidoptera</taxon>
        <taxon>Glossata</taxon>
        <taxon>Ditrysia</taxon>
        <taxon>Gelechioidea</taxon>
        <taxon>Gelechiidae</taxon>
        <taxon>Apatetrinae</taxon>
        <taxon>Pectinophora</taxon>
    </lineage>
</organism>
<sequence>SERLQARTDTRIRTCVKMKCLGSVLLTLIIPILILNSIIVNGEDDNHYKKDKQKNDQLSVNQNSNENLNLKQLEKQLQILTEKMEIMNDIHKTEIADLKHELGNVRNIAVDHSLDSFHSMEDDTMDWAKKSILELRKWMKEMGKTLNSTAVVRQLHAIRAELKEALTEAP</sequence>
<evidence type="ECO:0000256" key="2">
    <source>
        <dbReference type="SAM" id="Phobius"/>
    </source>
</evidence>